<evidence type="ECO:0000256" key="1">
    <source>
        <dbReference type="ARBA" id="ARBA00030291"/>
    </source>
</evidence>
<name>A0ABV9F306_9SPHN</name>
<feature type="chain" id="PRO_5046634843" description="Aldoketomutase" evidence="5">
    <location>
        <begin position="25"/>
        <end position="165"/>
    </location>
</feature>
<proteinExistence type="predicted"/>
<dbReference type="InterPro" id="IPR029068">
    <property type="entry name" value="Glyas_Bleomycin-R_OHBP_Dase"/>
</dbReference>
<dbReference type="PANTHER" id="PTHR46036">
    <property type="entry name" value="LACTOYLGLUTATHIONE LYASE"/>
    <property type="match status" value="1"/>
</dbReference>
<evidence type="ECO:0000256" key="3">
    <source>
        <dbReference type="ARBA" id="ARBA00032460"/>
    </source>
</evidence>
<dbReference type="PANTHER" id="PTHR46036:SF5">
    <property type="entry name" value="LACTOYLGLUTATHIONE LYASE"/>
    <property type="match status" value="1"/>
</dbReference>
<dbReference type="RefSeq" id="WP_380806212.1">
    <property type="nucleotide sequence ID" value="NZ_JBHSFZ010000058.1"/>
</dbReference>
<dbReference type="PROSITE" id="PS51819">
    <property type="entry name" value="VOC"/>
    <property type="match status" value="1"/>
</dbReference>
<evidence type="ECO:0000313" key="8">
    <source>
        <dbReference type="Proteomes" id="UP001595957"/>
    </source>
</evidence>
<dbReference type="Pfam" id="PF00903">
    <property type="entry name" value="Glyoxalase"/>
    <property type="match status" value="1"/>
</dbReference>
<gene>
    <name evidence="7" type="ORF">ACFO3E_16205</name>
</gene>
<evidence type="ECO:0000259" key="6">
    <source>
        <dbReference type="PROSITE" id="PS51819"/>
    </source>
</evidence>
<dbReference type="EMBL" id="JBHSFZ010000058">
    <property type="protein sequence ID" value="MFC4595703.1"/>
    <property type="molecule type" value="Genomic_DNA"/>
</dbReference>
<accession>A0ABV9F306</accession>
<dbReference type="InterPro" id="IPR037523">
    <property type="entry name" value="VOC_core"/>
</dbReference>
<comment type="caution">
    <text evidence="7">The sequence shown here is derived from an EMBL/GenBank/DDBJ whole genome shotgun (WGS) entry which is preliminary data.</text>
</comment>
<feature type="domain" description="VOC" evidence="6">
    <location>
        <begin position="34"/>
        <end position="156"/>
    </location>
</feature>
<evidence type="ECO:0000256" key="4">
    <source>
        <dbReference type="ARBA" id="ARBA00033298"/>
    </source>
</evidence>
<evidence type="ECO:0000256" key="2">
    <source>
        <dbReference type="ARBA" id="ARBA00030892"/>
    </source>
</evidence>
<dbReference type="SUPFAM" id="SSF54593">
    <property type="entry name" value="Glyoxalase/Bleomycin resistance protein/Dihydroxybiphenyl dioxygenase"/>
    <property type="match status" value="1"/>
</dbReference>
<dbReference type="Proteomes" id="UP001595957">
    <property type="component" value="Unassembled WGS sequence"/>
</dbReference>
<reference evidence="8" key="1">
    <citation type="journal article" date="2019" name="Int. J. Syst. Evol. Microbiol.">
        <title>The Global Catalogue of Microorganisms (GCM) 10K type strain sequencing project: providing services to taxonomists for standard genome sequencing and annotation.</title>
        <authorList>
            <consortium name="The Broad Institute Genomics Platform"/>
            <consortium name="The Broad Institute Genome Sequencing Center for Infectious Disease"/>
            <person name="Wu L."/>
            <person name="Ma J."/>
        </authorList>
    </citation>
    <scope>NUCLEOTIDE SEQUENCE [LARGE SCALE GENOMIC DNA]</scope>
    <source>
        <strain evidence="8">NBRC 103632</strain>
    </source>
</reference>
<sequence length="165" mass="17148">MTARFKGLAVAITAAMLFPSGAGAAGSESAPAASILGTGIRVSDLDRSIRFYTDVMGMTQVRKLSHGTLTEIIMTFGGGAGSAALILMKDTAAGKSPQIELGAGFSKIIIDVQDMDALIGRMKKAGLPIGEVHSSMGVKVIFLTDPDGYRYEAIQQQRPISGGRG</sequence>
<protein>
    <recommendedName>
        <fullName evidence="2">Aldoketomutase</fullName>
    </recommendedName>
    <alternativeName>
        <fullName evidence="1">Ketone-aldehyde mutase</fullName>
    </alternativeName>
    <alternativeName>
        <fullName evidence="3">Methylglyoxalase</fullName>
    </alternativeName>
    <alternativeName>
        <fullName evidence="4">S-D-lactoylglutathione methylglyoxal lyase</fullName>
    </alternativeName>
</protein>
<dbReference type="Gene3D" id="3.10.180.10">
    <property type="entry name" value="2,3-Dihydroxybiphenyl 1,2-Dioxygenase, domain 1"/>
    <property type="match status" value="1"/>
</dbReference>
<keyword evidence="8" id="KW-1185">Reference proteome</keyword>
<keyword evidence="5" id="KW-0732">Signal</keyword>
<evidence type="ECO:0000313" key="7">
    <source>
        <dbReference type="EMBL" id="MFC4595703.1"/>
    </source>
</evidence>
<organism evidence="7 8">
    <name type="scientific">Sphingobium tyrosinilyticum</name>
    <dbReference type="NCBI Taxonomy" id="2715436"/>
    <lineage>
        <taxon>Bacteria</taxon>
        <taxon>Pseudomonadati</taxon>
        <taxon>Pseudomonadota</taxon>
        <taxon>Alphaproteobacteria</taxon>
        <taxon>Sphingomonadales</taxon>
        <taxon>Sphingomonadaceae</taxon>
        <taxon>Sphingobium</taxon>
    </lineage>
</organism>
<evidence type="ECO:0000256" key="5">
    <source>
        <dbReference type="SAM" id="SignalP"/>
    </source>
</evidence>
<feature type="signal peptide" evidence="5">
    <location>
        <begin position="1"/>
        <end position="24"/>
    </location>
</feature>
<dbReference type="InterPro" id="IPR004360">
    <property type="entry name" value="Glyas_Fos-R_dOase_dom"/>
</dbReference>